<organism evidence="2 3">
    <name type="scientific">Varunaivibrio sulfuroxidans</name>
    <dbReference type="NCBI Taxonomy" id="1773489"/>
    <lineage>
        <taxon>Bacteria</taxon>
        <taxon>Pseudomonadati</taxon>
        <taxon>Pseudomonadota</taxon>
        <taxon>Alphaproteobacteria</taxon>
        <taxon>Rhodospirillales</taxon>
        <taxon>Magnetovibrionaceae</taxon>
        <taxon>Varunaivibrio</taxon>
    </lineage>
</organism>
<dbReference type="AlphaFoldDB" id="A0A4R3JD69"/>
<dbReference type="RefSeq" id="WP_132938596.1">
    <property type="nucleotide sequence ID" value="NZ_CP119676.1"/>
</dbReference>
<sequence length="70" mass="6973">MSAIGAGSASNVSAALATLSQTVQQEHIAAAAVVQSANEAAKQTPKVSAPDPTQSVPRDTSRGDVVDIKA</sequence>
<protein>
    <submittedName>
        <fullName evidence="2">Uncharacterized protein</fullName>
    </submittedName>
</protein>
<comment type="caution">
    <text evidence="2">The sequence shown here is derived from an EMBL/GenBank/DDBJ whole genome shotgun (WGS) entry which is preliminary data.</text>
</comment>
<evidence type="ECO:0000313" key="2">
    <source>
        <dbReference type="EMBL" id="TCS63634.1"/>
    </source>
</evidence>
<name>A0A4R3JD69_9PROT</name>
<feature type="compositionally biased region" description="Basic and acidic residues" evidence="1">
    <location>
        <begin position="59"/>
        <end position="70"/>
    </location>
</feature>
<dbReference type="EMBL" id="SLZW01000003">
    <property type="protein sequence ID" value="TCS63634.1"/>
    <property type="molecule type" value="Genomic_DNA"/>
</dbReference>
<accession>A0A4R3JD69</accession>
<reference evidence="2 3" key="1">
    <citation type="submission" date="2019-03" db="EMBL/GenBank/DDBJ databases">
        <title>Genomic Encyclopedia of Type Strains, Phase IV (KMG-IV): sequencing the most valuable type-strain genomes for metagenomic binning, comparative biology and taxonomic classification.</title>
        <authorList>
            <person name="Goeker M."/>
        </authorList>
    </citation>
    <scope>NUCLEOTIDE SEQUENCE [LARGE SCALE GENOMIC DNA]</scope>
    <source>
        <strain evidence="2 3">DSM 101688</strain>
    </source>
</reference>
<feature type="region of interest" description="Disordered" evidence="1">
    <location>
        <begin position="37"/>
        <end position="70"/>
    </location>
</feature>
<evidence type="ECO:0000313" key="3">
    <source>
        <dbReference type="Proteomes" id="UP000295304"/>
    </source>
</evidence>
<gene>
    <name evidence="2" type="ORF">EDD55_103257</name>
</gene>
<proteinExistence type="predicted"/>
<keyword evidence="3" id="KW-1185">Reference proteome</keyword>
<evidence type="ECO:0000256" key="1">
    <source>
        <dbReference type="SAM" id="MobiDB-lite"/>
    </source>
</evidence>
<dbReference type="Proteomes" id="UP000295304">
    <property type="component" value="Unassembled WGS sequence"/>
</dbReference>